<keyword evidence="8" id="KW-0472">Membrane</keyword>
<comment type="caution">
    <text evidence="9">The sequence shown here is derived from an EMBL/GenBank/DDBJ whole genome shotgun (WGS) entry which is preliminary data.</text>
</comment>
<keyword evidence="6" id="KW-0520">NAD</keyword>
<sequence length="812" mass="91154">MKMPERSNRERNKDTAIDDNSSIDFDQLKTDINEDLSDVQIPMEELGNTDEDPSARNNRLVAGMGPIESKDESLPVIGYAAEPLLPLAEACAPLSDMFHDLHYYVKMALDETPEEPPDNLTVDESAAIRLYTIEWEKPHYSLYSTLNHILKNSPREELQPFFKYLKLFVSALAKLPCFPPVTVWRGVTKDLSAEFSRGTLVTWWAFSSCTTELTVLENNMYLGTAGERTLFSVEVINGRTIRAHSHFVTEDEILLLPGTHMEVQSLFRPAPDLNIVHLRQIKPTVTLLELPFEGALLYPPLPKKTPWYKKKKTLAEIALIIIACIAGIIVGIIFATRKTPKPPPCYPRNTTIRADYFWSFDCADAREDLTGQYNGTLINGIQFTSPDFSGQGQACQLNRLLFQYISFPRSLNLTLNTSFTMSAWILLTGYRTKTLLTDCNSLNPICIVFIIDDIIMNINILNWNDGSILQQAVASIQSTTCQGCWMYVSFTFNNQTGSTIFYLNGARLGTQSLNMTYPTVNKVNKTQLSYLGVNGISMTNYFYGLVDQLNILYSVKNDSEIQYEATTIFHYNFNNDNINADIGPNNIHGLSHNVYRLVSSNTSTLLFNLTDSYFQSIGFTLFDSNDFEYSVAFWLRIILITPDKINSATAVLQLLGAVSGLATASYSCAISMHVYPAGSIGFFFPKRFAVVDVNGSSIKNDTWTHIGIVYDSPETYYFYQDGILIDTDVSRRYSSIISSNTRFSASFGGVYLNNSITPKPSNYEQMKCFSGLPVFNYTKMYGGIDDFIFLGRALKSSEIATLAASKTQTDDI</sequence>
<feature type="compositionally biased region" description="Basic and acidic residues" evidence="7">
    <location>
        <begin position="1"/>
        <end position="16"/>
    </location>
</feature>
<evidence type="ECO:0000256" key="4">
    <source>
        <dbReference type="ARBA" id="ARBA00022695"/>
    </source>
</evidence>
<evidence type="ECO:0000256" key="3">
    <source>
        <dbReference type="ARBA" id="ARBA00022679"/>
    </source>
</evidence>
<accession>A0A815K8B9</accession>
<evidence type="ECO:0000256" key="6">
    <source>
        <dbReference type="RuleBase" id="RU361228"/>
    </source>
</evidence>
<keyword evidence="8" id="KW-0812">Transmembrane</keyword>
<comment type="catalytic activity">
    <reaction evidence="5 6">
        <text>L-arginyl-[protein] + NAD(+) = N(omega)-(ADP-D-ribosyl)-L-arginyl-[protein] + nicotinamide + H(+)</text>
        <dbReference type="Rhea" id="RHEA:19149"/>
        <dbReference type="Rhea" id="RHEA-COMP:10532"/>
        <dbReference type="Rhea" id="RHEA-COMP:15087"/>
        <dbReference type="ChEBI" id="CHEBI:15378"/>
        <dbReference type="ChEBI" id="CHEBI:17154"/>
        <dbReference type="ChEBI" id="CHEBI:29965"/>
        <dbReference type="ChEBI" id="CHEBI:57540"/>
        <dbReference type="ChEBI" id="CHEBI:142554"/>
        <dbReference type="EC" id="2.4.2.31"/>
    </reaction>
</comment>
<protein>
    <recommendedName>
        <fullName evidence="6">NAD(P)(+)--arginine ADP-ribosyltransferase</fullName>
        <ecNumber evidence="6">2.4.2.31</ecNumber>
    </recommendedName>
    <alternativeName>
        <fullName evidence="6">Mono(ADP-ribosyl)transferase</fullName>
    </alternativeName>
</protein>
<dbReference type="Gene3D" id="3.90.176.10">
    <property type="entry name" value="Toxin ADP-ribosyltransferase, Chain A, domain 1"/>
    <property type="match status" value="1"/>
</dbReference>
<evidence type="ECO:0000256" key="7">
    <source>
        <dbReference type="SAM" id="MobiDB-lite"/>
    </source>
</evidence>
<evidence type="ECO:0000313" key="10">
    <source>
        <dbReference type="Proteomes" id="UP000663845"/>
    </source>
</evidence>
<dbReference type="Pfam" id="PF13385">
    <property type="entry name" value="Laminin_G_3"/>
    <property type="match status" value="1"/>
</dbReference>
<reference evidence="9" key="1">
    <citation type="submission" date="2021-02" db="EMBL/GenBank/DDBJ databases">
        <authorList>
            <person name="Nowell W R."/>
        </authorList>
    </citation>
    <scope>NUCLEOTIDE SEQUENCE</scope>
</reference>
<dbReference type="Proteomes" id="UP000663845">
    <property type="component" value="Unassembled WGS sequence"/>
</dbReference>
<keyword evidence="4" id="KW-0548">Nucleotidyltransferase</keyword>
<keyword evidence="3 6" id="KW-0808">Transferase</keyword>
<dbReference type="EMBL" id="CAJNOG010000963">
    <property type="protein sequence ID" value="CAF1389541.1"/>
    <property type="molecule type" value="Genomic_DNA"/>
</dbReference>
<evidence type="ECO:0000256" key="1">
    <source>
        <dbReference type="ARBA" id="ARBA00009558"/>
    </source>
</evidence>
<dbReference type="PROSITE" id="PS51996">
    <property type="entry name" value="TR_MART"/>
    <property type="match status" value="1"/>
</dbReference>
<dbReference type="Gene3D" id="2.60.120.200">
    <property type="match status" value="2"/>
</dbReference>
<comment type="similarity">
    <text evidence="1 6">Belongs to the Arg-specific ADP-ribosyltransferase family.</text>
</comment>
<dbReference type="EC" id="2.4.2.31" evidence="6"/>
<dbReference type="InterPro" id="IPR013320">
    <property type="entry name" value="ConA-like_dom_sf"/>
</dbReference>
<keyword evidence="6" id="KW-0521">NADP</keyword>
<gene>
    <name evidence="9" type="ORF">JYZ213_LOCUS37125</name>
</gene>
<evidence type="ECO:0000256" key="2">
    <source>
        <dbReference type="ARBA" id="ARBA00022676"/>
    </source>
</evidence>
<dbReference type="InterPro" id="IPR000768">
    <property type="entry name" value="ART"/>
</dbReference>
<feature type="region of interest" description="Disordered" evidence="7">
    <location>
        <begin position="1"/>
        <end position="26"/>
    </location>
</feature>
<dbReference type="GO" id="GO:0016779">
    <property type="term" value="F:nucleotidyltransferase activity"/>
    <property type="evidence" value="ECO:0007669"/>
    <property type="project" value="UniProtKB-KW"/>
</dbReference>
<dbReference type="SUPFAM" id="SSF49899">
    <property type="entry name" value="Concanavalin A-like lectins/glucanases"/>
    <property type="match status" value="2"/>
</dbReference>
<evidence type="ECO:0000256" key="5">
    <source>
        <dbReference type="ARBA" id="ARBA00047597"/>
    </source>
</evidence>
<dbReference type="GO" id="GO:0106274">
    <property type="term" value="F:NAD+-protein-arginine ADP-ribosyltransferase activity"/>
    <property type="evidence" value="ECO:0007669"/>
    <property type="project" value="UniProtKB-EC"/>
</dbReference>
<name>A0A815K8B9_9BILA</name>
<dbReference type="Pfam" id="PF01129">
    <property type="entry name" value="ART"/>
    <property type="match status" value="1"/>
</dbReference>
<evidence type="ECO:0000313" key="9">
    <source>
        <dbReference type="EMBL" id="CAF1389541.1"/>
    </source>
</evidence>
<dbReference type="SUPFAM" id="SSF56399">
    <property type="entry name" value="ADP-ribosylation"/>
    <property type="match status" value="1"/>
</dbReference>
<evidence type="ECO:0000256" key="8">
    <source>
        <dbReference type="SAM" id="Phobius"/>
    </source>
</evidence>
<keyword evidence="8" id="KW-1133">Transmembrane helix</keyword>
<proteinExistence type="inferred from homology"/>
<feature type="transmembrane region" description="Helical" evidence="8">
    <location>
        <begin position="313"/>
        <end position="335"/>
    </location>
</feature>
<organism evidence="9 10">
    <name type="scientific">Adineta steineri</name>
    <dbReference type="NCBI Taxonomy" id="433720"/>
    <lineage>
        <taxon>Eukaryota</taxon>
        <taxon>Metazoa</taxon>
        <taxon>Spiralia</taxon>
        <taxon>Gnathifera</taxon>
        <taxon>Rotifera</taxon>
        <taxon>Eurotatoria</taxon>
        <taxon>Bdelloidea</taxon>
        <taxon>Adinetida</taxon>
        <taxon>Adinetidae</taxon>
        <taxon>Adineta</taxon>
    </lineage>
</organism>
<dbReference type="AlphaFoldDB" id="A0A815K8B9"/>
<keyword evidence="2 6" id="KW-0328">Glycosyltransferase</keyword>